<evidence type="ECO:0000313" key="3">
    <source>
        <dbReference type="Proteomes" id="UP000799750"/>
    </source>
</evidence>
<organism evidence="2 3">
    <name type="scientific">Lophium mytilinum</name>
    <dbReference type="NCBI Taxonomy" id="390894"/>
    <lineage>
        <taxon>Eukaryota</taxon>
        <taxon>Fungi</taxon>
        <taxon>Dikarya</taxon>
        <taxon>Ascomycota</taxon>
        <taxon>Pezizomycotina</taxon>
        <taxon>Dothideomycetes</taxon>
        <taxon>Pleosporomycetidae</taxon>
        <taxon>Mytilinidiales</taxon>
        <taxon>Mytilinidiaceae</taxon>
        <taxon>Lophium</taxon>
    </lineage>
</organism>
<keyword evidence="3" id="KW-1185">Reference proteome</keyword>
<evidence type="ECO:0000313" key="2">
    <source>
        <dbReference type="EMBL" id="KAF2502695.1"/>
    </source>
</evidence>
<dbReference type="EMBL" id="MU004181">
    <property type="protein sequence ID" value="KAF2502695.1"/>
    <property type="molecule type" value="Genomic_DNA"/>
</dbReference>
<feature type="region of interest" description="Disordered" evidence="1">
    <location>
        <begin position="1"/>
        <end position="60"/>
    </location>
</feature>
<sequence length="244" mass="27547">MENMPIDDNPAEIDADDWHSVTDAKKRKQIQDRLAQRERRKRLREAKRSTKQISPPLQIQSSISAQADDIAQPSSEFAFHPFSFDAFEHAPCSRRITGPLLSLDSPQFSSFCSPSIQQTPNLSYELPYALPLSSALLINGRILGLRCGIDGLSKSLPASPEVPFPLQPTTTQLTIVHFRAIDRVPFFKMRDNFILMSDVIDEEELIGDLFLMPGFTIAPGGVSWDPEAWRIEKPFADKWGILFY</sequence>
<accession>A0A6A6RD76</accession>
<name>A0A6A6RD76_9PEZI</name>
<gene>
    <name evidence="2" type="ORF">BU16DRAFT_612317</name>
</gene>
<dbReference type="AlphaFoldDB" id="A0A6A6RD76"/>
<evidence type="ECO:0000256" key="1">
    <source>
        <dbReference type="SAM" id="MobiDB-lite"/>
    </source>
</evidence>
<dbReference type="Proteomes" id="UP000799750">
    <property type="component" value="Unassembled WGS sequence"/>
</dbReference>
<dbReference type="PANTHER" id="PTHR38116:SF9">
    <property type="entry name" value="BZIP DOMAIN-CONTAINING PROTEIN"/>
    <property type="match status" value="1"/>
</dbReference>
<dbReference type="PANTHER" id="PTHR38116">
    <property type="entry name" value="CHROMOSOME 7, WHOLE GENOME SHOTGUN SEQUENCE"/>
    <property type="match status" value="1"/>
</dbReference>
<dbReference type="OrthoDB" id="2245989at2759"/>
<proteinExistence type="predicted"/>
<evidence type="ECO:0008006" key="4">
    <source>
        <dbReference type="Google" id="ProtNLM"/>
    </source>
</evidence>
<reference evidence="2" key="1">
    <citation type="journal article" date="2020" name="Stud. Mycol.">
        <title>101 Dothideomycetes genomes: a test case for predicting lifestyles and emergence of pathogens.</title>
        <authorList>
            <person name="Haridas S."/>
            <person name="Albert R."/>
            <person name="Binder M."/>
            <person name="Bloem J."/>
            <person name="Labutti K."/>
            <person name="Salamov A."/>
            <person name="Andreopoulos B."/>
            <person name="Baker S."/>
            <person name="Barry K."/>
            <person name="Bills G."/>
            <person name="Bluhm B."/>
            <person name="Cannon C."/>
            <person name="Castanera R."/>
            <person name="Culley D."/>
            <person name="Daum C."/>
            <person name="Ezra D."/>
            <person name="Gonzalez J."/>
            <person name="Henrissat B."/>
            <person name="Kuo A."/>
            <person name="Liang C."/>
            <person name="Lipzen A."/>
            <person name="Lutzoni F."/>
            <person name="Magnuson J."/>
            <person name="Mondo S."/>
            <person name="Nolan M."/>
            <person name="Ohm R."/>
            <person name="Pangilinan J."/>
            <person name="Park H.-J."/>
            <person name="Ramirez L."/>
            <person name="Alfaro M."/>
            <person name="Sun H."/>
            <person name="Tritt A."/>
            <person name="Yoshinaga Y."/>
            <person name="Zwiers L.-H."/>
            <person name="Turgeon B."/>
            <person name="Goodwin S."/>
            <person name="Spatafora J."/>
            <person name="Crous P."/>
            <person name="Grigoriev I."/>
        </authorList>
    </citation>
    <scope>NUCLEOTIDE SEQUENCE</scope>
    <source>
        <strain evidence="2">CBS 269.34</strain>
    </source>
</reference>
<protein>
    <recommendedName>
        <fullName evidence="4">BZIP domain-containing protein</fullName>
    </recommendedName>
</protein>
<feature type="compositionally biased region" description="Basic and acidic residues" evidence="1">
    <location>
        <begin position="16"/>
        <end position="37"/>
    </location>
</feature>